<feature type="domain" description="DDHD" evidence="5">
    <location>
        <begin position="836"/>
        <end position="1039"/>
    </location>
</feature>
<dbReference type="Pfam" id="PF02825">
    <property type="entry name" value="WWE"/>
    <property type="match status" value="1"/>
</dbReference>
<comment type="similarity">
    <text evidence="1">Belongs to the PA-PLA1 family.</text>
</comment>
<dbReference type="OMA" id="PINWHER"/>
<evidence type="ECO:0000256" key="1">
    <source>
        <dbReference type="ARBA" id="ARBA00038464"/>
    </source>
</evidence>
<proteinExistence type="inferred from homology"/>
<dbReference type="Pfam" id="PF23464">
    <property type="entry name" value="WWE_3"/>
    <property type="match status" value="1"/>
</dbReference>
<dbReference type="PANTHER" id="PTHR23509">
    <property type="entry name" value="PA-PL1 PHOSPHOLIPASE FAMILY"/>
    <property type="match status" value="1"/>
</dbReference>
<dbReference type="GO" id="GO:0004620">
    <property type="term" value="F:phospholipase activity"/>
    <property type="evidence" value="ECO:0000318"/>
    <property type="project" value="GO_Central"/>
</dbReference>
<evidence type="ECO:0000256" key="3">
    <source>
        <dbReference type="SAM" id="SignalP"/>
    </source>
</evidence>
<dbReference type="GO" id="GO:0030134">
    <property type="term" value="C:COPII-coated ER to Golgi transport vesicle"/>
    <property type="evidence" value="ECO:0000318"/>
    <property type="project" value="GO_Central"/>
</dbReference>
<keyword evidence="7" id="KW-1185">Reference proteome</keyword>
<evidence type="ECO:0000256" key="2">
    <source>
        <dbReference type="SAM" id="MobiDB-lite"/>
    </source>
</evidence>
<evidence type="ECO:0000313" key="6">
    <source>
        <dbReference type="EMBL" id="KYB29581.1"/>
    </source>
</evidence>
<feature type="region of interest" description="Disordered" evidence="2">
    <location>
        <begin position="785"/>
        <end position="805"/>
    </location>
</feature>
<feature type="region of interest" description="Disordered" evidence="2">
    <location>
        <begin position="303"/>
        <end position="385"/>
    </location>
</feature>
<protein>
    <submittedName>
        <fullName evidence="6">Uncharacterized protein</fullName>
    </submittedName>
</protein>
<feature type="region of interest" description="Disordered" evidence="2">
    <location>
        <begin position="1054"/>
        <end position="1102"/>
    </location>
</feature>
<dbReference type="PROSITE" id="PS50918">
    <property type="entry name" value="WWE"/>
    <property type="match status" value="1"/>
</dbReference>
<sequence length="1102" mass="122798">MCNQLAIAIAALASFTQITEADLPLPLVKKFQKSQPPNCQQYTEQLVSLFTLMCNNVALNDEDNLTRDACVGCFQQASISNNNQPSLPALMNCAENYLAGTRYEECSSQIDANPGPGPCVAGYCRFVTCIRRINSDLLIAQCYAEASADNDALFEEDQIILVKNITSCILARTRCAPINPISGQQQSSFLLACEKARLPLKMTDFNKKVKNPLFNNAVTGGTIEDFAQNALLLPAKEKTPPPPPPVLNLEPDQLARAEAPSFLEPIPTNLATFQNQDHPPQHQTSNLSSVFSSFSNILKLKEPQPEIAPPPAGIDSILSQPPTNVAPVPLFPPSGITNTPPSAPPQAPSNTYRRPGLKRPVYAQVPGLSNSSQPPPQPNPFPPPPAQFKLIAPQPTTFLNPVQPSFFTPVASNLQSPVMAAIPANELLQTPDASQGLPAGVNGEALPAANAPNQVYRPVYHHWFFKREIEGKTVWQPFSMVDSLALEQAFTSNDLDPDKVVATDGGRYDVNILRRQRDPVYWKGSASEVRRCSWFHKGNSDGRYVPYEENVATKLEEEFKTAFETNQWHRKVELANGETVVFHAPDVLVLFPPTQSPDAWGNTPNQLRPRVVKRGMDEFDIDEGEPAKVDHLLFLVHGIGSVCDLKFRTVEEVVDEFRSISLQLVQSHYKSSCEKGIANRIEVLPISWHEELHSEDTGIDRKLKSITLDSIPRLRDFTNDTLLDILFYTSPVYCQTIISTVGNQLNKIFELFKQRNPDFNGGISLGGHSLGSLILFDLLCHQHPEPDKPSPAEDEDTIAPLNDTKPPPLLRRMSRRISYMMGAVGTGQPQIHYPHLIFQPKAFFALGSPIGMFVTVRGLDTLGEQFALPTCPAFFNIFHPYDPVAYRIESLINPELSKLKPVLIPHHKGRKRMHLELKETMARVGADLKQRIIDSMKSTWNSFYQLAMFHRQDEASLEAEVDKALQEQLRKQEEIESEEPEQPTTDLPLGILNNNRRIDYVLQEAPFEFFNEYIFALTSHVCYWESEDTMLLILKEIYSSMNISTDDKIPQQTMTIERPPPSPKSQRPGAVQPDAFGMDPTAPMQRAANLGPPPMTGFVKKT</sequence>
<dbReference type="EMBL" id="KQ971307">
    <property type="protein sequence ID" value="KYB29581.1"/>
    <property type="molecule type" value="Genomic_DNA"/>
</dbReference>
<dbReference type="InterPro" id="IPR004170">
    <property type="entry name" value="WWE_dom"/>
</dbReference>
<dbReference type="InParanoid" id="A0A139WP30"/>
<evidence type="ECO:0000259" key="4">
    <source>
        <dbReference type="PROSITE" id="PS50918"/>
    </source>
</evidence>
<organism evidence="6 7">
    <name type="scientific">Tribolium castaneum</name>
    <name type="common">Red flour beetle</name>
    <dbReference type="NCBI Taxonomy" id="7070"/>
    <lineage>
        <taxon>Eukaryota</taxon>
        <taxon>Metazoa</taxon>
        <taxon>Ecdysozoa</taxon>
        <taxon>Arthropoda</taxon>
        <taxon>Hexapoda</taxon>
        <taxon>Insecta</taxon>
        <taxon>Pterygota</taxon>
        <taxon>Neoptera</taxon>
        <taxon>Endopterygota</taxon>
        <taxon>Coleoptera</taxon>
        <taxon>Polyphaga</taxon>
        <taxon>Cucujiformia</taxon>
        <taxon>Tenebrionidae</taxon>
        <taxon>Tenebrionidae incertae sedis</taxon>
        <taxon>Tribolium</taxon>
    </lineage>
</organism>
<reference evidence="6 7" key="2">
    <citation type="journal article" date="2010" name="Nucleic Acids Res.">
        <title>BeetleBase in 2010: revisions to provide comprehensive genomic information for Tribolium castaneum.</title>
        <authorList>
            <person name="Kim H.S."/>
            <person name="Murphy T."/>
            <person name="Xia J."/>
            <person name="Caragea D."/>
            <person name="Park Y."/>
            <person name="Beeman R.W."/>
            <person name="Lorenzen M.D."/>
            <person name="Butcher S."/>
            <person name="Manak J.R."/>
            <person name="Brown S.J."/>
        </authorList>
    </citation>
    <scope>GENOME REANNOTATION</scope>
    <source>
        <strain evidence="6 7">Georgia GA2</strain>
    </source>
</reference>
<dbReference type="PANTHER" id="PTHR23509:SF10">
    <property type="entry name" value="LD21067P"/>
    <property type="match status" value="1"/>
</dbReference>
<dbReference type="Pfam" id="PF02862">
    <property type="entry name" value="DDHD"/>
    <property type="match status" value="1"/>
</dbReference>
<name>A0A139WP30_TRICA</name>
<reference evidence="6 7" key="1">
    <citation type="journal article" date="2008" name="Nature">
        <title>The genome of the model beetle and pest Tribolium castaneum.</title>
        <authorList>
            <consortium name="Tribolium Genome Sequencing Consortium"/>
            <person name="Richards S."/>
            <person name="Gibbs R.A."/>
            <person name="Weinstock G.M."/>
            <person name="Brown S.J."/>
            <person name="Denell R."/>
            <person name="Beeman R.W."/>
            <person name="Gibbs R."/>
            <person name="Beeman R.W."/>
            <person name="Brown S.J."/>
            <person name="Bucher G."/>
            <person name="Friedrich M."/>
            <person name="Grimmelikhuijzen C.J."/>
            <person name="Klingler M."/>
            <person name="Lorenzen M."/>
            <person name="Richards S."/>
            <person name="Roth S."/>
            <person name="Schroder R."/>
            <person name="Tautz D."/>
            <person name="Zdobnov E.M."/>
            <person name="Muzny D."/>
            <person name="Gibbs R.A."/>
            <person name="Weinstock G.M."/>
            <person name="Attaway T."/>
            <person name="Bell S."/>
            <person name="Buhay C.J."/>
            <person name="Chandrabose M.N."/>
            <person name="Chavez D."/>
            <person name="Clerk-Blankenburg K.P."/>
            <person name="Cree A."/>
            <person name="Dao M."/>
            <person name="Davis C."/>
            <person name="Chacko J."/>
            <person name="Dinh H."/>
            <person name="Dugan-Rocha S."/>
            <person name="Fowler G."/>
            <person name="Garner T.T."/>
            <person name="Garnes J."/>
            <person name="Gnirke A."/>
            <person name="Hawes A."/>
            <person name="Hernandez J."/>
            <person name="Hines S."/>
            <person name="Holder M."/>
            <person name="Hume J."/>
            <person name="Jhangiani S.N."/>
            <person name="Joshi V."/>
            <person name="Khan Z.M."/>
            <person name="Jackson L."/>
            <person name="Kovar C."/>
            <person name="Kowis A."/>
            <person name="Lee S."/>
            <person name="Lewis L.R."/>
            <person name="Margolis J."/>
            <person name="Morgan M."/>
            <person name="Nazareth L.V."/>
            <person name="Nguyen N."/>
            <person name="Okwuonu G."/>
            <person name="Parker D."/>
            <person name="Richards S."/>
            <person name="Ruiz S.J."/>
            <person name="Santibanez J."/>
            <person name="Savard J."/>
            <person name="Scherer S.E."/>
            <person name="Schneider B."/>
            <person name="Sodergren E."/>
            <person name="Tautz D."/>
            <person name="Vattahil S."/>
            <person name="Villasana D."/>
            <person name="White C.S."/>
            <person name="Wright R."/>
            <person name="Park Y."/>
            <person name="Beeman R.W."/>
            <person name="Lord J."/>
            <person name="Oppert B."/>
            <person name="Lorenzen M."/>
            <person name="Brown S."/>
            <person name="Wang L."/>
            <person name="Savard J."/>
            <person name="Tautz D."/>
            <person name="Richards S."/>
            <person name="Weinstock G."/>
            <person name="Gibbs R.A."/>
            <person name="Liu Y."/>
            <person name="Worley K."/>
            <person name="Weinstock G."/>
            <person name="Elsik C.G."/>
            <person name="Reese J.T."/>
            <person name="Elhaik E."/>
            <person name="Landan G."/>
            <person name="Graur D."/>
            <person name="Arensburger P."/>
            <person name="Atkinson P."/>
            <person name="Beeman R.W."/>
            <person name="Beidler J."/>
            <person name="Brown S.J."/>
            <person name="Demuth J.P."/>
            <person name="Drury D.W."/>
            <person name="Du Y.Z."/>
            <person name="Fujiwara H."/>
            <person name="Lorenzen M."/>
            <person name="Maselli V."/>
            <person name="Osanai M."/>
            <person name="Park Y."/>
            <person name="Robertson H.M."/>
            <person name="Tu Z."/>
            <person name="Wang J.J."/>
            <person name="Wang S."/>
            <person name="Richards S."/>
            <person name="Song H."/>
            <person name="Zhang L."/>
            <person name="Sodergren E."/>
            <person name="Werner D."/>
            <person name="Stanke M."/>
            <person name="Morgenstern B."/>
            <person name="Solovyev V."/>
            <person name="Kosarev P."/>
            <person name="Brown G."/>
            <person name="Chen H.C."/>
            <person name="Ermolaeva O."/>
            <person name="Hlavina W."/>
            <person name="Kapustin Y."/>
            <person name="Kiryutin B."/>
            <person name="Kitts P."/>
            <person name="Maglott D."/>
            <person name="Pruitt K."/>
            <person name="Sapojnikov V."/>
            <person name="Souvorov A."/>
            <person name="Mackey A.J."/>
            <person name="Waterhouse R.M."/>
            <person name="Wyder S."/>
            <person name="Zdobnov E.M."/>
            <person name="Zdobnov E.M."/>
            <person name="Wyder S."/>
            <person name="Kriventseva E.V."/>
            <person name="Kadowaki T."/>
            <person name="Bork P."/>
            <person name="Aranda M."/>
            <person name="Bao R."/>
            <person name="Beermann A."/>
            <person name="Berns N."/>
            <person name="Bolognesi R."/>
            <person name="Bonneton F."/>
            <person name="Bopp D."/>
            <person name="Brown S.J."/>
            <person name="Bucher G."/>
            <person name="Butts T."/>
            <person name="Chaumot A."/>
            <person name="Denell R.E."/>
            <person name="Ferrier D.E."/>
            <person name="Friedrich M."/>
            <person name="Gordon C.M."/>
            <person name="Jindra M."/>
            <person name="Klingler M."/>
            <person name="Lan Q."/>
            <person name="Lattorff H.M."/>
            <person name="Laudet V."/>
            <person name="von Levetsow C."/>
            <person name="Liu Z."/>
            <person name="Lutz R."/>
            <person name="Lynch J.A."/>
            <person name="da Fonseca R.N."/>
            <person name="Posnien N."/>
            <person name="Reuter R."/>
            <person name="Roth S."/>
            <person name="Savard J."/>
            <person name="Schinko J.B."/>
            <person name="Schmitt C."/>
            <person name="Schoppmeier M."/>
            <person name="Schroder R."/>
            <person name="Shippy T.D."/>
            <person name="Simonnet F."/>
            <person name="Marques-Souza H."/>
            <person name="Tautz D."/>
            <person name="Tomoyasu Y."/>
            <person name="Trauner J."/>
            <person name="Van der Zee M."/>
            <person name="Vervoort M."/>
            <person name="Wittkopp N."/>
            <person name="Wimmer E.A."/>
            <person name="Yang X."/>
            <person name="Jones A.K."/>
            <person name="Sattelle D.B."/>
            <person name="Ebert P.R."/>
            <person name="Nelson D."/>
            <person name="Scott J.G."/>
            <person name="Beeman R.W."/>
            <person name="Muthukrishnan S."/>
            <person name="Kramer K.J."/>
            <person name="Arakane Y."/>
            <person name="Beeman R.W."/>
            <person name="Zhu Q."/>
            <person name="Hogenkamp D."/>
            <person name="Dixit R."/>
            <person name="Oppert B."/>
            <person name="Jiang H."/>
            <person name="Zou Z."/>
            <person name="Marshall J."/>
            <person name="Elpidina E."/>
            <person name="Vinokurov K."/>
            <person name="Oppert C."/>
            <person name="Zou Z."/>
            <person name="Evans J."/>
            <person name="Lu Z."/>
            <person name="Zhao P."/>
            <person name="Sumathipala N."/>
            <person name="Altincicek B."/>
            <person name="Vilcinskas A."/>
            <person name="Williams M."/>
            <person name="Hultmark D."/>
            <person name="Hetru C."/>
            <person name="Jiang H."/>
            <person name="Grimmelikhuijzen C.J."/>
            <person name="Hauser F."/>
            <person name="Cazzamali G."/>
            <person name="Williamson M."/>
            <person name="Park Y."/>
            <person name="Li B."/>
            <person name="Tanaka Y."/>
            <person name="Predel R."/>
            <person name="Neupert S."/>
            <person name="Schachtner J."/>
            <person name="Verleyen P."/>
            <person name="Raible F."/>
            <person name="Bork P."/>
            <person name="Friedrich M."/>
            <person name="Walden K.K."/>
            <person name="Robertson H.M."/>
            <person name="Angeli S."/>
            <person name="Foret S."/>
            <person name="Bucher G."/>
            <person name="Schuetz S."/>
            <person name="Maleszka R."/>
            <person name="Wimmer E.A."/>
            <person name="Beeman R.W."/>
            <person name="Lorenzen M."/>
            <person name="Tomoyasu Y."/>
            <person name="Miller S.C."/>
            <person name="Grossmann D."/>
            <person name="Bucher G."/>
        </authorList>
    </citation>
    <scope>NUCLEOTIDE SEQUENCE [LARGE SCALE GENOMIC DNA]</scope>
    <source>
        <strain evidence="6 7">Georgia GA2</strain>
    </source>
</reference>
<keyword evidence="3" id="KW-0732">Signal</keyword>
<dbReference type="AlphaFoldDB" id="A0A139WP30"/>
<feature type="signal peptide" evidence="3">
    <location>
        <begin position="1"/>
        <end position="21"/>
    </location>
</feature>
<evidence type="ECO:0000259" key="5">
    <source>
        <dbReference type="PROSITE" id="PS51043"/>
    </source>
</evidence>
<feature type="chain" id="PRO_5007300334" evidence="3">
    <location>
        <begin position="22"/>
        <end position="1102"/>
    </location>
</feature>
<evidence type="ECO:0000313" key="7">
    <source>
        <dbReference type="Proteomes" id="UP000007266"/>
    </source>
</evidence>
<accession>A0A139WP30</accession>
<dbReference type="GO" id="GO:0046872">
    <property type="term" value="F:metal ion binding"/>
    <property type="evidence" value="ECO:0007669"/>
    <property type="project" value="InterPro"/>
</dbReference>
<dbReference type="PROSITE" id="PS51043">
    <property type="entry name" value="DDHD"/>
    <property type="match status" value="1"/>
</dbReference>
<dbReference type="STRING" id="7070.A0A139WP30"/>
<dbReference type="InterPro" id="IPR058055">
    <property type="entry name" value="PA-PLA1"/>
</dbReference>
<gene>
    <name evidence="6" type="primary">AUGUSTUS-3.0.2_30879</name>
    <name evidence="6" type="ORF">TcasGA2_TC030879</name>
</gene>
<dbReference type="SMART" id="SM01127">
    <property type="entry name" value="DDHD"/>
    <property type="match status" value="1"/>
</dbReference>
<feature type="compositionally biased region" description="Pro residues" evidence="2">
    <location>
        <begin position="373"/>
        <end position="385"/>
    </location>
</feature>
<dbReference type="InterPro" id="IPR057825">
    <property type="entry name" value="WWE_SEC23-DDH2"/>
</dbReference>
<dbReference type="GO" id="GO:0005737">
    <property type="term" value="C:cytoplasm"/>
    <property type="evidence" value="ECO:0000318"/>
    <property type="project" value="GO_Central"/>
</dbReference>
<dbReference type="Proteomes" id="UP000007266">
    <property type="component" value="Linkage group 1"/>
</dbReference>
<feature type="domain" description="WWE" evidence="4">
    <location>
        <begin position="448"/>
        <end position="531"/>
    </location>
</feature>
<dbReference type="InterPro" id="IPR004177">
    <property type="entry name" value="DDHD_dom"/>
</dbReference>